<gene>
    <name evidence="2" type="primary">yunB</name>
    <name evidence="2" type="ORF">ACFFGV_09845</name>
</gene>
<reference evidence="2 3" key="1">
    <citation type="submission" date="2024-09" db="EMBL/GenBank/DDBJ databases">
        <authorList>
            <person name="Sun Q."/>
            <person name="Mori K."/>
        </authorList>
    </citation>
    <scope>NUCLEOTIDE SEQUENCE [LARGE SCALE GENOMIC DNA]</scope>
    <source>
        <strain evidence="2 3">NCAIM B.02529</strain>
    </source>
</reference>
<feature type="transmembrane region" description="Helical" evidence="1">
    <location>
        <begin position="20"/>
        <end position="38"/>
    </location>
</feature>
<keyword evidence="1" id="KW-0472">Membrane</keyword>
<dbReference type="Proteomes" id="UP001589836">
    <property type="component" value="Unassembled WGS sequence"/>
</dbReference>
<organism evidence="2 3">
    <name type="scientific">Pontibacillus salicampi</name>
    <dbReference type="NCBI Taxonomy" id="1449801"/>
    <lineage>
        <taxon>Bacteria</taxon>
        <taxon>Bacillati</taxon>
        <taxon>Bacillota</taxon>
        <taxon>Bacilli</taxon>
        <taxon>Bacillales</taxon>
        <taxon>Bacillaceae</taxon>
        <taxon>Pontibacillus</taxon>
    </lineage>
</organism>
<proteinExistence type="predicted"/>
<dbReference type="NCBIfam" id="TIGR02832">
    <property type="entry name" value="spo_yunB"/>
    <property type="match status" value="1"/>
</dbReference>
<keyword evidence="1" id="KW-1133">Transmembrane helix</keyword>
<dbReference type="Pfam" id="PF09560">
    <property type="entry name" value="Spore_YunB"/>
    <property type="match status" value="1"/>
</dbReference>
<dbReference type="InterPro" id="IPR014197">
    <property type="entry name" value="Sporulation_prot_YunB"/>
</dbReference>
<evidence type="ECO:0000313" key="2">
    <source>
        <dbReference type="EMBL" id="MFC0523858.1"/>
    </source>
</evidence>
<sequence>MRKYKGSHKPMAPPPPGQIVFITFLFFIVSTFGSLWFINRSIEPKIMEIAQFKTEQLARKAIIEAVNKKVAEDLDPREMVNIDKDSEGNPVFVTWNPVTINKVQRDTYFRVQQYLERLENGEPVDSSLDIDINEEEKSTQEEVKEKPTLTTIPLGQATNNALLANLGPEIPVHFQTIGDVETNVIKKFHEWGINNLAFEVNVQVEVRLRIVLPFSTETTHVKTDILVAKNSIQGKVPYFNGGSGSGGIDPSIEIPSGPLSSP</sequence>
<protein>
    <submittedName>
        <fullName evidence="2">Sporulation protein YunB</fullName>
    </submittedName>
</protein>
<name>A0ABV6LNN3_9BACI</name>
<comment type="caution">
    <text evidence="2">The sequence shown here is derived from an EMBL/GenBank/DDBJ whole genome shotgun (WGS) entry which is preliminary data.</text>
</comment>
<keyword evidence="1" id="KW-0812">Transmembrane</keyword>
<evidence type="ECO:0000256" key="1">
    <source>
        <dbReference type="SAM" id="Phobius"/>
    </source>
</evidence>
<dbReference type="RefSeq" id="WP_377347196.1">
    <property type="nucleotide sequence ID" value="NZ_JBHLTP010000008.1"/>
</dbReference>
<dbReference type="EMBL" id="JBHLTP010000008">
    <property type="protein sequence ID" value="MFC0523858.1"/>
    <property type="molecule type" value="Genomic_DNA"/>
</dbReference>
<evidence type="ECO:0000313" key="3">
    <source>
        <dbReference type="Proteomes" id="UP001589836"/>
    </source>
</evidence>
<accession>A0ABV6LNN3</accession>
<dbReference type="PIRSF" id="PIRSF021383">
    <property type="entry name" value="YunB"/>
    <property type="match status" value="1"/>
</dbReference>
<keyword evidence="3" id="KW-1185">Reference proteome</keyword>